<dbReference type="EMBL" id="JBFXLS010000006">
    <property type="protein sequence ID" value="KAL2832629.1"/>
    <property type="molecule type" value="Genomic_DNA"/>
</dbReference>
<feature type="domain" description="LYC1 C-terminal" evidence="1">
    <location>
        <begin position="186"/>
        <end position="390"/>
    </location>
</feature>
<dbReference type="Gene3D" id="3.40.630.30">
    <property type="match status" value="1"/>
</dbReference>
<evidence type="ECO:0000259" key="1">
    <source>
        <dbReference type="Pfam" id="PF22998"/>
    </source>
</evidence>
<dbReference type="Pfam" id="PF22998">
    <property type="entry name" value="GNAT_LYC1-like"/>
    <property type="match status" value="1"/>
</dbReference>
<dbReference type="InterPro" id="IPR016181">
    <property type="entry name" value="Acyl_CoA_acyltransferase"/>
</dbReference>
<dbReference type="InterPro" id="IPR053013">
    <property type="entry name" value="LAT"/>
</dbReference>
<organism evidence="2 3">
    <name type="scientific">Aspergillus cavernicola</name>
    <dbReference type="NCBI Taxonomy" id="176166"/>
    <lineage>
        <taxon>Eukaryota</taxon>
        <taxon>Fungi</taxon>
        <taxon>Dikarya</taxon>
        <taxon>Ascomycota</taxon>
        <taxon>Pezizomycotina</taxon>
        <taxon>Eurotiomycetes</taxon>
        <taxon>Eurotiomycetidae</taxon>
        <taxon>Eurotiales</taxon>
        <taxon>Aspergillaceae</taxon>
        <taxon>Aspergillus</taxon>
        <taxon>Aspergillus subgen. Nidulantes</taxon>
    </lineage>
</organism>
<dbReference type="PANTHER" id="PTHR34815">
    <property type="entry name" value="LYSINE ACETYLTRANSFERASE"/>
    <property type="match status" value="1"/>
</dbReference>
<dbReference type="InterPro" id="IPR055100">
    <property type="entry name" value="GNAT_LYC1-like"/>
</dbReference>
<reference evidence="2 3" key="1">
    <citation type="submission" date="2024-07" db="EMBL/GenBank/DDBJ databases">
        <title>Section-level genome sequencing and comparative genomics of Aspergillus sections Usti and Cavernicolus.</title>
        <authorList>
            <consortium name="Lawrence Berkeley National Laboratory"/>
            <person name="Nybo J.L."/>
            <person name="Vesth T.C."/>
            <person name="Theobald S."/>
            <person name="Frisvad J.C."/>
            <person name="Larsen T.O."/>
            <person name="Kjaerboelling I."/>
            <person name="Rothschild-Mancinelli K."/>
            <person name="Lyhne E.K."/>
            <person name="Kogle M.E."/>
            <person name="Barry K."/>
            <person name="Clum A."/>
            <person name="Na H."/>
            <person name="Ledsgaard L."/>
            <person name="Lin J."/>
            <person name="Lipzen A."/>
            <person name="Kuo A."/>
            <person name="Riley R."/>
            <person name="Mondo S."/>
            <person name="LaButti K."/>
            <person name="Haridas S."/>
            <person name="Pangalinan J."/>
            <person name="Salamov A.A."/>
            <person name="Simmons B.A."/>
            <person name="Magnuson J.K."/>
            <person name="Chen J."/>
            <person name="Drula E."/>
            <person name="Henrissat B."/>
            <person name="Wiebenga A."/>
            <person name="Lubbers R.J."/>
            <person name="Gomes A.C."/>
            <person name="Makela M.R."/>
            <person name="Stajich J."/>
            <person name="Grigoriev I.V."/>
            <person name="Mortensen U.H."/>
            <person name="De vries R.P."/>
            <person name="Baker S.E."/>
            <person name="Andersen M.R."/>
        </authorList>
    </citation>
    <scope>NUCLEOTIDE SEQUENCE [LARGE SCALE GENOMIC DNA]</scope>
    <source>
        <strain evidence="2 3">CBS 600.67</strain>
    </source>
</reference>
<accession>A0ABR4IXX7</accession>
<proteinExistence type="predicted"/>
<sequence length="392" mass="44226">MQDLTVPTMFASLQDLPLSTSSDLRLAESSKSEQMHIWNLKAREPYTPEAYAAIEEHCANQLITNNGQMIKWVLVHGHSGTEDANRVVLASCHSIQRPALVARLGDDGESKLEPVVCHTIRGVYCPEEFRRRGYATRLINEVQKVLENRVLEHDDAKAQFTCCYSDIGNSIYRKGGWKAFAATHIDLPLLAEMESRVPPSNIELLQAADVDKLCAQDVDLMSRALSRPFQPHEKPIRVALLPNYPSIQWHHACEEAASRHILGRVPTTKGALASIQHGKIWCTWHHTFPGANQIELHILRFVVDVNDSHDEQLLSAIGAVLQAARIEAAEWKVNRIVIKSPDPLVVSAARRTFSKIQVEERDIYGVPFLLWHGPPQEVEDIEWTFNEEYGDF</sequence>
<protein>
    <recommendedName>
        <fullName evidence="1">LYC1 C-terminal domain-containing protein</fullName>
    </recommendedName>
</protein>
<comment type="caution">
    <text evidence="2">The sequence shown here is derived from an EMBL/GenBank/DDBJ whole genome shotgun (WGS) entry which is preliminary data.</text>
</comment>
<gene>
    <name evidence="2" type="ORF">BDW59DRAFT_106489</name>
</gene>
<dbReference type="PANTHER" id="PTHR34815:SF2">
    <property type="entry name" value="N-ACETYLTRANSFERASE DOMAIN-CONTAINING PROTEIN"/>
    <property type="match status" value="1"/>
</dbReference>
<dbReference type="Proteomes" id="UP001610335">
    <property type="component" value="Unassembled WGS sequence"/>
</dbReference>
<evidence type="ECO:0000313" key="3">
    <source>
        <dbReference type="Proteomes" id="UP001610335"/>
    </source>
</evidence>
<evidence type="ECO:0000313" key="2">
    <source>
        <dbReference type="EMBL" id="KAL2832629.1"/>
    </source>
</evidence>
<keyword evidence="3" id="KW-1185">Reference proteome</keyword>
<name>A0ABR4IXX7_9EURO</name>
<dbReference type="SUPFAM" id="SSF55729">
    <property type="entry name" value="Acyl-CoA N-acyltransferases (Nat)"/>
    <property type="match status" value="1"/>
</dbReference>